<comment type="caution">
    <text evidence="2">The sequence shown here is derived from an EMBL/GenBank/DDBJ whole genome shotgun (WGS) entry which is preliminary data.</text>
</comment>
<gene>
    <name evidence="2" type="ORF">CRHIZ90672A_00016854</name>
</gene>
<accession>A0A9N9VJP6</accession>
<feature type="region of interest" description="Disordered" evidence="1">
    <location>
        <begin position="1"/>
        <end position="23"/>
    </location>
</feature>
<sequence>MAANETEATANQKSASVNEFMSWRDPQDVVKQITPATKRGELDANQTMLKGQKHENNGNNEGFATVKKNAKTPARQYTEGIHRKIKLDDHPDPASAAHIQATYNQMVKHIDQNSNVRLNNPSPDQTAQPIILSLCPRDIVKLAVSGVSPPIRGSTSGE</sequence>
<feature type="compositionally biased region" description="Polar residues" evidence="1">
    <location>
        <begin position="1"/>
        <end position="19"/>
    </location>
</feature>
<feature type="region of interest" description="Disordered" evidence="1">
    <location>
        <begin position="49"/>
        <end position="73"/>
    </location>
</feature>
<reference evidence="2" key="1">
    <citation type="submission" date="2021-10" db="EMBL/GenBank/DDBJ databases">
        <authorList>
            <person name="Piombo E."/>
        </authorList>
    </citation>
    <scope>NUCLEOTIDE SEQUENCE</scope>
</reference>
<dbReference type="AlphaFoldDB" id="A0A9N9VJP6"/>
<protein>
    <submittedName>
        <fullName evidence="2">Uncharacterized protein</fullName>
    </submittedName>
</protein>
<dbReference type="Proteomes" id="UP000696573">
    <property type="component" value="Unassembled WGS sequence"/>
</dbReference>
<evidence type="ECO:0000256" key="1">
    <source>
        <dbReference type="SAM" id="MobiDB-lite"/>
    </source>
</evidence>
<evidence type="ECO:0000313" key="3">
    <source>
        <dbReference type="Proteomes" id="UP000696573"/>
    </source>
</evidence>
<dbReference type="EMBL" id="CABFNQ020000698">
    <property type="protein sequence ID" value="CAH0024584.1"/>
    <property type="molecule type" value="Genomic_DNA"/>
</dbReference>
<proteinExistence type="predicted"/>
<evidence type="ECO:0000313" key="2">
    <source>
        <dbReference type="EMBL" id="CAH0024584.1"/>
    </source>
</evidence>
<organism evidence="2 3">
    <name type="scientific">Clonostachys rhizophaga</name>
    <dbReference type="NCBI Taxonomy" id="160324"/>
    <lineage>
        <taxon>Eukaryota</taxon>
        <taxon>Fungi</taxon>
        <taxon>Dikarya</taxon>
        <taxon>Ascomycota</taxon>
        <taxon>Pezizomycotina</taxon>
        <taxon>Sordariomycetes</taxon>
        <taxon>Hypocreomycetidae</taxon>
        <taxon>Hypocreales</taxon>
        <taxon>Bionectriaceae</taxon>
        <taxon>Clonostachys</taxon>
    </lineage>
</organism>
<name>A0A9N9VJP6_9HYPO</name>
<keyword evidence="3" id="KW-1185">Reference proteome</keyword>